<feature type="region of interest" description="Disordered" evidence="4">
    <location>
        <begin position="130"/>
        <end position="160"/>
    </location>
</feature>
<dbReference type="PROSITE" id="PS50110">
    <property type="entry name" value="RESPONSE_REGULATORY"/>
    <property type="match status" value="1"/>
</dbReference>
<dbReference type="GO" id="GO:0000156">
    <property type="term" value="F:phosphorelay response regulator activity"/>
    <property type="evidence" value="ECO:0007669"/>
    <property type="project" value="UniProtKB-ARBA"/>
</dbReference>
<dbReference type="Gene3D" id="3.40.50.2300">
    <property type="match status" value="1"/>
</dbReference>
<feature type="region of interest" description="Disordered" evidence="4">
    <location>
        <begin position="1142"/>
        <end position="1364"/>
    </location>
</feature>
<feature type="region of interest" description="Disordered" evidence="4">
    <location>
        <begin position="786"/>
        <end position="962"/>
    </location>
</feature>
<name>S7QJ64_GLOTA</name>
<feature type="compositionally biased region" description="Low complexity" evidence="4">
    <location>
        <begin position="1199"/>
        <end position="1210"/>
    </location>
</feature>
<feature type="region of interest" description="Disordered" evidence="4">
    <location>
        <begin position="505"/>
        <end position="567"/>
    </location>
</feature>
<feature type="domain" description="Response regulatory" evidence="5">
    <location>
        <begin position="970"/>
        <end position="1116"/>
    </location>
</feature>
<dbReference type="STRING" id="670483.S7QJ64"/>
<dbReference type="Pfam" id="PF00072">
    <property type="entry name" value="Response_reg"/>
    <property type="match status" value="1"/>
</dbReference>
<dbReference type="OrthoDB" id="21225at2759"/>
<dbReference type="GeneID" id="19307077"/>
<reference evidence="6 7" key="1">
    <citation type="journal article" date="2012" name="Science">
        <title>The Paleozoic origin of enzymatic lignin decomposition reconstructed from 31 fungal genomes.</title>
        <authorList>
            <person name="Floudas D."/>
            <person name="Binder M."/>
            <person name="Riley R."/>
            <person name="Barry K."/>
            <person name="Blanchette R.A."/>
            <person name="Henrissat B."/>
            <person name="Martinez A.T."/>
            <person name="Otillar R."/>
            <person name="Spatafora J.W."/>
            <person name="Yadav J.S."/>
            <person name="Aerts A."/>
            <person name="Benoit I."/>
            <person name="Boyd A."/>
            <person name="Carlson A."/>
            <person name="Copeland A."/>
            <person name="Coutinho P.M."/>
            <person name="de Vries R.P."/>
            <person name="Ferreira P."/>
            <person name="Findley K."/>
            <person name="Foster B."/>
            <person name="Gaskell J."/>
            <person name="Glotzer D."/>
            <person name="Gorecki P."/>
            <person name="Heitman J."/>
            <person name="Hesse C."/>
            <person name="Hori C."/>
            <person name="Igarashi K."/>
            <person name="Jurgens J.A."/>
            <person name="Kallen N."/>
            <person name="Kersten P."/>
            <person name="Kohler A."/>
            <person name="Kuees U."/>
            <person name="Kumar T.K.A."/>
            <person name="Kuo A."/>
            <person name="LaButti K."/>
            <person name="Larrondo L.F."/>
            <person name="Lindquist E."/>
            <person name="Ling A."/>
            <person name="Lombard V."/>
            <person name="Lucas S."/>
            <person name="Lundell T."/>
            <person name="Martin R."/>
            <person name="McLaughlin D.J."/>
            <person name="Morgenstern I."/>
            <person name="Morin E."/>
            <person name="Murat C."/>
            <person name="Nagy L.G."/>
            <person name="Nolan M."/>
            <person name="Ohm R.A."/>
            <person name="Patyshakuliyeva A."/>
            <person name="Rokas A."/>
            <person name="Ruiz-Duenas F.J."/>
            <person name="Sabat G."/>
            <person name="Salamov A."/>
            <person name="Samejima M."/>
            <person name="Schmutz J."/>
            <person name="Slot J.C."/>
            <person name="St John F."/>
            <person name="Stenlid J."/>
            <person name="Sun H."/>
            <person name="Sun S."/>
            <person name="Syed K."/>
            <person name="Tsang A."/>
            <person name="Wiebenga A."/>
            <person name="Young D."/>
            <person name="Pisabarro A."/>
            <person name="Eastwood D.C."/>
            <person name="Martin F."/>
            <person name="Cullen D."/>
            <person name="Grigoriev I.V."/>
            <person name="Hibbett D.S."/>
        </authorList>
    </citation>
    <scope>NUCLEOTIDE SEQUENCE [LARGE SCALE GENOMIC DNA]</scope>
    <source>
        <strain evidence="6 7">ATCC 11539</strain>
    </source>
</reference>
<dbReference type="EMBL" id="KB469297">
    <property type="protein sequence ID" value="EPQ59706.1"/>
    <property type="molecule type" value="Genomic_DNA"/>
</dbReference>
<feature type="compositionally biased region" description="Basic residues" evidence="4">
    <location>
        <begin position="937"/>
        <end position="947"/>
    </location>
</feature>
<evidence type="ECO:0000313" key="6">
    <source>
        <dbReference type="EMBL" id="EPQ59706.1"/>
    </source>
</evidence>
<dbReference type="HOGENOM" id="CLU_004854_0_0_1"/>
<feature type="compositionally biased region" description="Acidic residues" evidence="4">
    <location>
        <begin position="64"/>
        <end position="73"/>
    </location>
</feature>
<dbReference type="CDD" id="cd17546">
    <property type="entry name" value="REC_hyHK_CKI1_RcsC-like"/>
    <property type="match status" value="1"/>
</dbReference>
<feature type="compositionally biased region" description="Polar residues" evidence="4">
    <location>
        <begin position="1041"/>
        <end position="1066"/>
    </location>
</feature>
<dbReference type="Proteomes" id="UP000030669">
    <property type="component" value="Unassembled WGS sequence"/>
</dbReference>
<dbReference type="FunFam" id="3.40.50.2300:FF:000146">
    <property type="entry name" value="Putative two-component response regulator SSK1p"/>
    <property type="match status" value="1"/>
</dbReference>
<evidence type="ECO:0000256" key="3">
    <source>
        <dbReference type="PROSITE-ProRule" id="PRU00169"/>
    </source>
</evidence>
<feature type="region of interest" description="Disordered" evidence="4">
    <location>
        <begin position="38"/>
        <end position="102"/>
    </location>
</feature>
<feature type="compositionally biased region" description="Acidic residues" evidence="4">
    <location>
        <begin position="510"/>
        <end position="519"/>
    </location>
</feature>
<dbReference type="SUPFAM" id="SSF52172">
    <property type="entry name" value="CheY-like"/>
    <property type="match status" value="1"/>
</dbReference>
<protein>
    <recommendedName>
        <fullName evidence="5">Response regulatory domain-containing protein</fullName>
    </recommendedName>
</protein>
<dbReference type="InterPro" id="IPR001789">
    <property type="entry name" value="Sig_transdc_resp-reg_receiver"/>
</dbReference>
<dbReference type="eggNOG" id="KOG0519">
    <property type="taxonomic scope" value="Eukaryota"/>
</dbReference>
<accession>S7QJ64</accession>
<proteinExistence type="predicted"/>
<dbReference type="PANTHER" id="PTHR45339">
    <property type="entry name" value="HYBRID SIGNAL TRANSDUCTION HISTIDINE KINASE J"/>
    <property type="match status" value="1"/>
</dbReference>
<evidence type="ECO:0000259" key="5">
    <source>
        <dbReference type="PROSITE" id="PS50110"/>
    </source>
</evidence>
<organism evidence="6 7">
    <name type="scientific">Gloeophyllum trabeum (strain ATCC 11539 / FP-39264 / Madison 617)</name>
    <name type="common">Brown rot fungus</name>
    <dbReference type="NCBI Taxonomy" id="670483"/>
    <lineage>
        <taxon>Eukaryota</taxon>
        <taxon>Fungi</taxon>
        <taxon>Dikarya</taxon>
        <taxon>Basidiomycota</taxon>
        <taxon>Agaricomycotina</taxon>
        <taxon>Agaricomycetes</taxon>
        <taxon>Gloeophyllales</taxon>
        <taxon>Gloeophyllaceae</taxon>
        <taxon>Gloeophyllum</taxon>
    </lineage>
</organism>
<gene>
    <name evidence="6" type="ORF">GLOTRDRAFT_55934</name>
</gene>
<feature type="region of interest" description="Disordered" evidence="4">
    <location>
        <begin position="1040"/>
        <end position="1066"/>
    </location>
</feature>
<evidence type="ECO:0000256" key="2">
    <source>
        <dbReference type="ARBA" id="ARBA00023012"/>
    </source>
</evidence>
<feature type="modified residue" description="4-aspartylphosphate" evidence="3">
    <location>
        <position position="1019"/>
    </location>
</feature>
<dbReference type="OMA" id="LTAWGMD"/>
<dbReference type="SMART" id="SM00448">
    <property type="entry name" value="REC"/>
    <property type="match status" value="1"/>
</dbReference>
<sequence>MTGPKLPAVRLPALGGEREGITQDVVVELPPSSNKFSFAWPAEGTPMAPPPPSDRTMSLSSSDYESELSEEEALPQVCGSQTQVAESGHDTTPKSRLNLDQNPIEQYVQPAPTPPRLSRAFSMPLPHQLSYLQNPRRSPSVSGTQVSEPDEPPPESSRFHELSLELADSVQMVIQTLLQLSPPQVLDPAKEQFSACSLSIPTPSVSAMFTSMKNLNYMSANMTAFSSDPSDPRASPPPGTLRSVHDDFDVGEMLQSVGDALSGVAAQAGVDLVLFHHDVGLKHVAVKGDECGVSYALSHIIRQVISTAKRGDTIEIGLSVRMHVPKSAEPPLPTDATEGDVEEDTLPVVDLDAPIRCVFEVFHKFSRTPPITTSPDNEPLSPPSRPRPQLNSLLLKRLLRHIGASLDVDLPTRNHKPGRTCQLTMCLERGDPSAVNPAVNVGSEEAGYFLMPEIRLANEPTLEELLQFVETLRGKKVDLYASAKGSFAHHLTSYLTAWGLDVRHVSPAEGPEDQGEGSPEEPTIPLQSSPRDDRHSPILPAQMSSSSEFKAQGNPDGPSSSPPGSSQALSFIFIDDDVSVLRERLKKLRAEQPQPPNHTLGGRKRPSLAAFHRPRSSPHVARTMGFQNALPLPPPVVIVHFTSLSNFKLVKDAIHSLLAPPNGPFIRPPEVIVIPKPAGPRRFLTALHTAVTKPVVDPFFSPIATSPISPGLNISHPFFQHFDRSPRSPLSRPARTGTDRGNRSPKDDSVHTLNLPPPSPLGMSDGMEYFSEAAVEAGMKLGHSPSSGLVIQSPDGSPAGIFFHPGAAKPPKGSTQSVRMERNPAELGVSRRGSTPRKASDEFRHGQRDPGTAPFLSSTASVIRRPSGLPGGLDGSLASPRSDPGHVSPQVITPIESPGQGTPHVASRQGSQGDISARSGQAGPASPRPSPGGAGAVHKRPLRRPTVNRKSTGISNAKKPVDPSIVPPISVLIVDDNPINQTILSTFMRKKKIKYDVAKNGEEAVEKWRSGGFHLILMDIQMPVMDGIQATKEIRRIEKMSGSQGFPTPQSEGADTPSDSSNNSATTPYRSSVIIVALTASSLQSDRVAALAAGCNDFLTKPVSLQWLNNKIIEWGSIKALQMWADLRPEVVKSISSGQAAQAQSVAQRLHVPEGRSPSGSPSRSSSLRRKARSVENSETTTPKPRPAPSPIAHDSPEASSSGSTATVSSDRPAGTGTPSIPEFTKDLPDGQPAMAPRDSGGVPADPLLNKDGSGIASDAVSEDVDEVIPKVKSSVPDTGDEITPKAKPLPRTGSTDVAAIFEPLPEAKVEDSPPAVPDPPTEGEVTVLPGHLDEPTPLTEHSEKPLDGQASHANNPVVHDTTQ</sequence>
<dbReference type="KEGG" id="gtr:GLOTRDRAFT_55934"/>
<feature type="compositionally biased region" description="Basic and acidic residues" evidence="4">
    <location>
        <begin position="838"/>
        <end position="848"/>
    </location>
</feature>
<feature type="region of interest" description="Disordered" evidence="4">
    <location>
        <begin position="723"/>
        <end position="762"/>
    </location>
</feature>
<evidence type="ECO:0000313" key="7">
    <source>
        <dbReference type="Proteomes" id="UP000030669"/>
    </source>
</evidence>
<keyword evidence="1 3" id="KW-0597">Phosphoprotein</keyword>
<keyword evidence="2" id="KW-0902">Two-component regulatory system</keyword>
<feature type="compositionally biased region" description="Basic and acidic residues" evidence="4">
    <location>
        <begin position="737"/>
        <end position="750"/>
    </location>
</feature>
<dbReference type="InterPro" id="IPR011006">
    <property type="entry name" value="CheY-like_superfamily"/>
</dbReference>
<evidence type="ECO:0000256" key="4">
    <source>
        <dbReference type="SAM" id="MobiDB-lite"/>
    </source>
</evidence>
<dbReference type="RefSeq" id="XP_007861918.1">
    <property type="nucleotide sequence ID" value="XM_007863727.1"/>
</dbReference>
<feature type="compositionally biased region" description="Polar residues" evidence="4">
    <location>
        <begin position="130"/>
        <end position="146"/>
    </location>
</feature>
<feature type="compositionally biased region" description="Low complexity" evidence="4">
    <location>
        <begin position="557"/>
        <end position="566"/>
    </location>
</feature>
<dbReference type="PANTHER" id="PTHR45339:SF1">
    <property type="entry name" value="HYBRID SIGNAL TRANSDUCTION HISTIDINE KINASE J"/>
    <property type="match status" value="1"/>
</dbReference>
<keyword evidence="7" id="KW-1185">Reference proteome</keyword>
<evidence type="ECO:0000256" key="1">
    <source>
        <dbReference type="ARBA" id="ARBA00022553"/>
    </source>
</evidence>
<feature type="compositionally biased region" description="Low complexity" evidence="4">
    <location>
        <begin position="1155"/>
        <end position="1166"/>
    </location>
</feature>